<feature type="compositionally biased region" description="Low complexity" evidence="1">
    <location>
        <begin position="34"/>
        <end position="43"/>
    </location>
</feature>
<accession>A0A5E4PNA5</accession>
<name>A0A5E4PNA5_9NEOP</name>
<feature type="region of interest" description="Disordered" evidence="1">
    <location>
        <begin position="34"/>
        <end position="59"/>
    </location>
</feature>
<dbReference type="EMBL" id="FZQP02000127">
    <property type="protein sequence ID" value="VVC87508.1"/>
    <property type="molecule type" value="Genomic_DNA"/>
</dbReference>
<proteinExistence type="predicted"/>
<feature type="region of interest" description="Disordered" evidence="1">
    <location>
        <begin position="1"/>
        <end position="22"/>
    </location>
</feature>
<protein>
    <submittedName>
        <fullName evidence="2">Uncharacterized protein</fullName>
    </submittedName>
</protein>
<keyword evidence="3" id="KW-1185">Reference proteome</keyword>
<evidence type="ECO:0000313" key="3">
    <source>
        <dbReference type="Proteomes" id="UP000324832"/>
    </source>
</evidence>
<dbReference type="Proteomes" id="UP000324832">
    <property type="component" value="Unassembled WGS sequence"/>
</dbReference>
<dbReference type="AlphaFoldDB" id="A0A5E4PNA5"/>
<organism evidence="2 3">
    <name type="scientific">Leptidea sinapis</name>
    <dbReference type="NCBI Taxonomy" id="189913"/>
    <lineage>
        <taxon>Eukaryota</taxon>
        <taxon>Metazoa</taxon>
        <taxon>Ecdysozoa</taxon>
        <taxon>Arthropoda</taxon>
        <taxon>Hexapoda</taxon>
        <taxon>Insecta</taxon>
        <taxon>Pterygota</taxon>
        <taxon>Neoptera</taxon>
        <taxon>Endopterygota</taxon>
        <taxon>Lepidoptera</taxon>
        <taxon>Glossata</taxon>
        <taxon>Ditrysia</taxon>
        <taxon>Papilionoidea</taxon>
        <taxon>Pieridae</taxon>
        <taxon>Dismorphiinae</taxon>
        <taxon>Leptidea</taxon>
    </lineage>
</organism>
<sequence length="133" mass="14276">MTPSMVQNTDASVNQGTLGTDVSWNTTNVSRLRAPTPARARTTWEASPAPAAGATTDPRVSLSGTAWTRVTATRASVRKASWVKTATFLRRRFATTTLVHTAVRAGVAWTLFTARADPATPAVSVKRTSFWSL</sequence>
<gene>
    <name evidence="2" type="ORF">LSINAPIS_LOCUS1096</name>
</gene>
<evidence type="ECO:0000313" key="2">
    <source>
        <dbReference type="EMBL" id="VVC87508.1"/>
    </source>
</evidence>
<evidence type="ECO:0000256" key="1">
    <source>
        <dbReference type="SAM" id="MobiDB-lite"/>
    </source>
</evidence>
<reference evidence="2 3" key="1">
    <citation type="submission" date="2017-07" db="EMBL/GenBank/DDBJ databases">
        <authorList>
            <person name="Talla V."/>
            <person name="Backstrom N."/>
        </authorList>
    </citation>
    <scope>NUCLEOTIDE SEQUENCE [LARGE SCALE GENOMIC DNA]</scope>
</reference>